<dbReference type="SUPFAM" id="SSF143555">
    <property type="entry name" value="FwdE-like"/>
    <property type="match status" value="1"/>
</dbReference>
<dbReference type="KEGG" id="dfc:DFI_12385"/>
<dbReference type="EMBL" id="CP021081">
    <property type="protein sequence ID" value="ASN81684.1"/>
    <property type="molecule type" value="Genomic_DNA"/>
</dbReference>
<organism evidence="6 7">
    <name type="scientific">Deinococcus ficus</name>
    <dbReference type="NCBI Taxonomy" id="317577"/>
    <lineage>
        <taxon>Bacteria</taxon>
        <taxon>Thermotogati</taxon>
        <taxon>Deinococcota</taxon>
        <taxon>Deinococci</taxon>
        <taxon>Deinococcales</taxon>
        <taxon>Deinococcaceae</taxon>
        <taxon>Deinococcus</taxon>
    </lineage>
</organism>
<evidence type="ECO:0000256" key="3">
    <source>
        <dbReference type="ARBA" id="ARBA00022833"/>
    </source>
</evidence>
<gene>
    <name evidence="6" type="ORF">DFI_12385</name>
</gene>
<evidence type="ECO:0000256" key="1">
    <source>
        <dbReference type="ARBA" id="ARBA00022723"/>
    </source>
</evidence>
<reference evidence="6 7" key="1">
    <citation type="submission" date="2017-05" db="EMBL/GenBank/DDBJ databases">
        <title>The complete genome sequence of Deinococcus ficus isolated from the rhizosphere of the Ficus religiosa L. in Taiwan.</title>
        <authorList>
            <person name="Wu K.-M."/>
            <person name="Liao T.-L."/>
            <person name="Liu Y.-M."/>
            <person name="Young C.-C."/>
            <person name="Tsai S.-F."/>
        </authorList>
    </citation>
    <scope>NUCLEOTIDE SEQUENCE [LARGE SCALE GENOMIC DNA]</scope>
    <source>
        <strain evidence="6 7">CC-FR2-10</strain>
    </source>
</reference>
<evidence type="ECO:0000259" key="5">
    <source>
        <dbReference type="Pfam" id="PF02663"/>
    </source>
</evidence>
<evidence type="ECO:0000313" key="7">
    <source>
        <dbReference type="Proteomes" id="UP000259030"/>
    </source>
</evidence>
<dbReference type="STRING" id="317577.GCA_000419625_01452"/>
<evidence type="ECO:0000256" key="2">
    <source>
        <dbReference type="ARBA" id="ARBA00022771"/>
    </source>
</evidence>
<name>A0A221SYG1_9DEIO</name>
<keyword evidence="7" id="KW-1185">Reference proteome</keyword>
<dbReference type="AlphaFoldDB" id="A0A221SYG1"/>
<dbReference type="Pfam" id="PF01258">
    <property type="entry name" value="zf-dskA_traR"/>
    <property type="match status" value="1"/>
</dbReference>
<keyword evidence="3" id="KW-0862">Zinc</keyword>
<dbReference type="PANTHER" id="PTHR39418">
    <property type="entry name" value="DEHYDROGENASE-RELATED"/>
    <property type="match status" value="1"/>
</dbReference>
<accession>A0A221SYG1</accession>
<dbReference type="Pfam" id="PF02663">
    <property type="entry name" value="FmdE"/>
    <property type="match status" value="1"/>
</dbReference>
<sequence>MTAPPPPTPLDALPALLARSAALHSHLCPRQVLGARIGLRAARELDLSFPRTDKRVLVFVETDGCFADGVSVASGCWLGRRTMRLVDHGKVAATFVDLKTGRAVRIMPRTDLRARVRAGRGEQKRWDAYMAAYQTWPDDDLLTVTPVTLTVDLKALVSVTGKRAVCDTCGEEIINEREIARGGRTLCRDCAGEAYWQPA</sequence>
<evidence type="ECO:0000259" key="4">
    <source>
        <dbReference type="Pfam" id="PF01258"/>
    </source>
</evidence>
<proteinExistence type="predicted"/>
<dbReference type="InterPro" id="IPR053194">
    <property type="entry name" value="tRNA_methyltr_O"/>
</dbReference>
<dbReference type="GO" id="GO:0008270">
    <property type="term" value="F:zinc ion binding"/>
    <property type="evidence" value="ECO:0007669"/>
    <property type="project" value="UniProtKB-KW"/>
</dbReference>
<keyword evidence="1" id="KW-0479">Metal-binding</keyword>
<dbReference type="RefSeq" id="WP_043779076.1">
    <property type="nucleotide sequence ID" value="NZ_CP021081.1"/>
</dbReference>
<feature type="domain" description="Zinc finger DksA/TraR C4-type" evidence="4">
    <location>
        <begin position="163"/>
        <end position="195"/>
    </location>
</feature>
<dbReference type="InterPro" id="IPR003814">
    <property type="entry name" value="FmdEsu_dom"/>
</dbReference>
<keyword evidence="2" id="KW-0863">Zinc-finger</keyword>
<protein>
    <submittedName>
        <fullName evidence="6">Formylmethanofuran dehydrogenase</fullName>
    </submittedName>
</protein>
<dbReference type="Gene3D" id="3.30.1330.130">
    <property type="match status" value="1"/>
</dbReference>
<dbReference type="Proteomes" id="UP000259030">
    <property type="component" value="Chromosome"/>
</dbReference>
<dbReference type="InterPro" id="IPR000962">
    <property type="entry name" value="Znf_DskA_TraR"/>
</dbReference>
<dbReference type="PANTHER" id="PTHR39418:SF1">
    <property type="entry name" value="DEHYDROGENASE"/>
    <property type="match status" value="1"/>
</dbReference>
<evidence type="ECO:0000313" key="6">
    <source>
        <dbReference type="EMBL" id="ASN81684.1"/>
    </source>
</evidence>
<feature type="domain" description="Formylmethanofuran dehydrogenase subunit E" evidence="5">
    <location>
        <begin position="24"/>
        <end position="142"/>
    </location>
</feature>